<accession>A0A1S2Z4U5</accession>
<dbReference type="InterPro" id="IPR036047">
    <property type="entry name" value="F-box-like_dom_sf"/>
</dbReference>
<dbReference type="Pfam" id="PF07734">
    <property type="entry name" value="FBA_1"/>
    <property type="match status" value="1"/>
</dbReference>
<dbReference type="InterPro" id="IPR006527">
    <property type="entry name" value="F-box-assoc_dom_typ1"/>
</dbReference>
<dbReference type="GeneID" id="101499975"/>
<evidence type="ECO:0000259" key="1">
    <source>
        <dbReference type="Pfam" id="PF07734"/>
    </source>
</evidence>
<keyword evidence="2" id="KW-1185">Reference proteome</keyword>
<gene>
    <name evidence="3" type="primary">LOC101499975</name>
</gene>
<dbReference type="InterPro" id="IPR011043">
    <property type="entry name" value="Gal_Oxase/kelch_b-propeller"/>
</dbReference>
<dbReference type="SUPFAM" id="SSF81383">
    <property type="entry name" value="F-box domain"/>
    <property type="match status" value="1"/>
</dbReference>
<proteinExistence type="predicted"/>
<dbReference type="InterPro" id="IPR050796">
    <property type="entry name" value="SCF_F-box_component"/>
</dbReference>
<dbReference type="STRING" id="3827.A0A1S2Z4U5"/>
<organism evidence="2 3">
    <name type="scientific">Cicer arietinum</name>
    <name type="common">Chickpea</name>
    <name type="synonym">Garbanzo</name>
    <dbReference type="NCBI Taxonomy" id="3827"/>
    <lineage>
        <taxon>Eukaryota</taxon>
        <taxon>Viridiplantae</taxon>
        <taxon>Streptophyta</taxon>
        <taxon>Embryophyta</taxon>
        <taxon>Tracheophyta</taxon>
        <taxon>Spermatophyta</taxon>
        <taxon>Magnoliopsida</taxon>
        <taxon>eudicotyledons</taxon>
        <taxon>Gunneridae</taxon>
        <taxon>Pentapetalae</taxon>
        <taxon>rosids</taxon>
        <taxon>fabids</taxon>
        <taxon>Fabales</taxon>
        <taxon>Fabaceae</taxon>
        <taxon>Papilionoideae</taxon>
        <taxon>50 kb inversion clade</taxon>
        <taxon>NPAAA clade</taxon>
        <taxon>Hologalegina</taxon>
        <taxon>IRL clade</taxon>
        <taxon>Cicereae</taxon>
        <taxon>Cicer</taxon>
    </lineage>
</organism>
<dbReference type="PANTHER" id="PTHR31672:SF13">
    <property type="entry name" value="F-BOX PROTEIN CPR30-LIKE"/>
    <property type="match status" value="1"/>
</dbReference>
<evidence type="ECO:0000313" key="3">
    <source>
        <dbReference type="RefSeq" id="XP_004515087.1"/>
    </source>
</evidence>
<dbReference type="PANTHER" id="PTHR31672">
    <property type="entry name" value="BNACNNG10540D PROTEIN"/>
    <property type="match status" value="1"/>
</dbReference>
<protein>
    <submittedName>
        <fullName evidence="3">F-box protein At3g16210</fullName>
    </submittedName>
</protein>
<dbReference type="OrthoDB" id="1555129at2759"/>
<dbReference type="PaxDb" id="3827-XP_004515087.1"/>
<feature type="domain" description="F-box associated beta-propeller type 1" evidence="1">
    <location>
        <begin position="120"/>
        <end position="374"/>
    </location>
</feature>
<reference evidence="3" key="1">
    <citation type="submission" date="2025-08" db="UniProtKB">
        <authorList>
            <consortium name="RefSeq"/>
        </authorList>
    </citation>
    <scope>IDENTIFICATION</scope>
    <source>
        <tissue evidence="3">Etiolated seedlings</tissue>
    </source>
</reference>
<dbReference type="SUPFAM" id="SSF50965">
    <property type="entry name" value="Galactose oxidase, central domain"/>
    <property type="match status" value="1"/>
</dbReference>
<dbReference type="AlphaFoldDB" id="A0A1S2Z4U5"/>
<evidence type="ECO:0000313" key="2">
    <source>
        <dbReference type="Proteomes" id="UP000087171"/>
    </source>
</evidence>
<dbReference type="Proteomes" id="UP000087171">
    <property type="component" value="Unplaced"/>
</dbReference>
<name>A0A1S2Z4U5_CICAR</name>
<dbReference type="NCBIfam" id="TIGR01640">
    <property type="entry name" value="F_box_assoc_1"/>
    <property type="match status" value="1"/>
</dbReference>
<dbReference type="RefSeq" id="XP_004515087.1">
    <property type="nucleotide sequence ID" value="XM_004515030.2"/>
</dbReference>
<dbReference type="RefSeq" id="XP_073225747.1">
    <property type="nucleotide sequence ID" value="XM_073369646.1"/>
</dbReference>
<dbReference type="InterPro" id="IPR017451">
    <property type="entry name" value="F-box-assoc_interact_dom"/>
</dbReference>
<sequence>MEKFVVATNVKVSNHIPDDLAFFILSKLSIKSLYRFGCVRKAWTLLFENPQFMIMYRNYFLYNNHSYYDGASILLSHCLVPSGEPGEQNELLYSTLYLLSGDRFENRVKLDWPPPFHEDDSFIDILSSVCVNGTLCLTQGSNLDAKCVFWNPTTDEFKVIPPSPFEYIRYHDTMKTFHGFGYDHVKDDYKVIRRLDFFVDSQVDQPYEADEPYEADVGFPSMWEIYSLRSNSWRKLDVDMPFCSRYDGVYMDGFCHWSGEDDYLSLSKVGPCLVSFDLCNEVFLTTPLPSDMVDDCDILRMVLLNGSIAFIIYDESTTFHIRILGELGVKESWANVFIVKPLPCAQHLIGVGEKGGIFLRKNDDELVWYDMSTQTIEELGVKISRGYCNIVVYKDSLLPIVGL</sequence>